<dbReference type="GO" id="GO:0032263">
    <property type="term" value="P:GMP salvage"/>
    <property type="evidence" value="ECO:0007669"/>
    <property type="project" value="TreeGrafter"/>
</dbReference>
<accession>A0A8S9ZMR8</accession>
<keyword evidence="2" id="KW-0328">Glycosyltransferase</keyword>
<dbReference type="EMBL" id="JABEBT010000055">
    <property type="protein sequence ID" value="KAF7634595.1"/>
    <property type="molecule type" value="Genomic_DNA"/>
</dbReference>
<feature type="domain" description="Phosphoribosyltransferase" evidence="1">
    <location>
        <begin position="39"/>
        <end position="170"/>
    </location>
</feature>
<dbReference type="InterPro" id="IPR000836">
    <property type="entry name" value="PRTase_dom"/>
</dbReference>
<dbReference type="Proteomes" id="UP000605970">
    <property type="component" value="Unassembled WGS sequence"/>
</dbReference>
<dbReference type="Pfam" id="PF00156">
    <property type="entry name" value="Pribosyltran"/>
    <property type="match status" value="1"/>
</dbReference>
<dbReference type="GO" id="GO:0046100">
    <property type="term" value="P:hypoxanthine metabolic process"/>
    <property type="evidence" value="ECO:0007669"/>
    <property type="project" value="TreeGrafter"/>
</dbReference>
<dbReference type="PANTHER" id="PTHR43340:SF1">
    <property type="entry name" value="HYPOXANTHINE PHOSPHORIBOSYLTRANSFERASE"/>
    <property type="match status" value="1"/>
</dbReference>
<keyword evidence="2" id="KW-0808">Transferase</keyword>
<evidence type="ECO:0000259" key="1">
    <source>
        <dbReference type="Pfam" id="PF00156"/>
    </source>
</evidence>
<dbReference type="InterPro" id="IPR029057">
    <property type="entry name" value="PRTase-like"/>
</dbReference>
<dbReference type="InterPro" id="IPR050408">
    <property type="entry name" value="HGPRT"/>
</dbReference>
<proteinExistence type="predicted"/>
<keyword evidence="3" id="KW-1185">Reference proteome</keyword>
<dbReference type="AlphaFoldDB" id="A0A8S9ZMR8"/>
<dbReference type="Gene3D" id="3.40.50.2020">
    <property type="match status" value="1"/>
</dbReference>
<gene>
    <name evidence="2" type="ORF">Mgra_00006044</name>
</gene>
<evidence type="ECO:0000313" key="3">
    <source>
        <dbReference type="Proteomes" id="UP000605970"/>
    </source>
</evidence>
<sequence length="218" mass="25125">MEDNKAFPIEIEDNFELPLSEFTIPECYKDDLSAVLIEQEKILERIDKMAIEINTRIGEKPLVMICILKGSFKFFSDLLQKLTKIRLQCSWPIRVEFIRAKSYLDQISTGNVLIEGMDSLDNEGLKGAQVVLVDDIIDTGLTLSRLSEKFKEIVGPNGHIWKAILISKRTTFVKAEFAFVDFVGFSVPDKLISFFRLYFAWSLFPKGKWYLTFPFSFI</sequence>
<dbReference type="PANTHER" id="PTHR43340">
    <property type="entry name" value="HYPOXANTHINE-GUANINE PHOSPHORIBOSYLTRANSFERASE"/>
    <property type="match status" value="1"/>
</dbReference>
<dbReference type="GO" id="GO:0032264">
    <property type="term" value="P:IMP salvage"/>
    <property type="evidence" value="ECO:0007669"/>
    <property type="project" value="TreeGrafter"/>
</dbReference>
<comment type="caution">
    <text evidence="2">The sequence shown here is derived from an EMBL/GenBank/DDBJ whole genome shotgun (WGS) entry which is preliminary data.</text>
</comment>
<dbReference type="SUPFAM" id="SSF53271">
    <property type="entry name" value="PRTase-like"/>
    <property type="match status" value="1"/>
</dbReference>
<organism evidence="2 3">
    <name type="scientific">Meloidogyne graminicola</name>
    <dbReference type="NCBI Taxonomy" id="189291"/>
    <lineage>
        <taxon>Eukaryota</taxon>
        <taxon>Metazoa</taxon>
        <taxon>Ecdysozoa</taxon>
        <taxon>Nematoda</taxon>
        <taxon>Chromadorea</taxon>
        <taxon>Rhabditida</taxon>
        <taxon>Tylenchina</taxon>
        <taxon>Tylenchomorpha</taxon>
        <taxon>Tylenchoidea</taxon>
        <taxon>Meloidogynidae</taxon>
        <taxon>Meloidogyninae</taxon>
        <taxon>Meloidogyne</taxon>
    </lineage>
</organism>
<evidence type="ECO:0000313" key="2">
    <source>
        <dbReference type="EMBL" id="KAF7634595.1"/>
    </source>
</evidence>
<dbReference type="GO" id="GO:0004422">
    <property type="term" value="F:hypoxanthine phosphoribosyltransferase activity"/>
    <property type="evidence" value="ECO:0007669"/>
    <property type="project" value="TreeGrafter"/>
</dbReference>
<name>A0A8S9ZMR8_9BILA</name>
<dbReference type="GO" id="GO:0005829">
    <property type="term" value="C:cytosol"/>
    <property type="evidence" value="ECO:0007669"/>
    <property type="project" value="TreeGrafter"/>
</dbReference>
<dbReference type="GO" id="GO:0000287">
    <property type="term" value="F:magnesium ion binding"/>
    <property type="evidence" value="ECO:0007669"/>
    <property type="project" value="TreeGrafter"/>
</dbReference>
<dbReference type="CDD" id="cd06223">
    <property type="entry name" value="PRTases_typeI"/>
    <property type="match status" value="1"/>
</dbReference>
<protein>
    <submittedName>
        <fullName evidence="2">Hypoxanthine phosphoribosyltransferase</fullName>
    </submittedName>
</protein>
<reference evidence="2" key="1">
    <citation type="journal article" date="2020" name="Ecol. Evol.">
        <title>Genome structure and content of the rice root-knot nematode (Meloidogyne graminicola).</title>
        <authorList>
            <person name="Phan N.T."/>
            <person name="Danchin E.G.J."/>
            <person name="Klopp C."/>
            <person name="Perfus-Barbeoch L."/>
            <person name="Kozlowski D.K."/>
            <person name="Koutsovoulos G.D."/>
            <person name="Lopez-Roques C."/>
            <person name="Bouchez O."/>
            <person name="Zahm M."/>
            <person name="Besnard G."/>
            <person name="Bellafiore S."/>
        </authorList>
    </citation>
    <scope>NUCLEOTIDE SEQUENCE</scope>
    <source>
        <strain evidence="2">VN-18</strain>
    </source>
</reference>
<dbReference type="GO" id="GO:0006178">
    <property type="term" value="P:guanine salvage"/>
    <property type="evidence" value="ECO:0007669"/>
    <property type="project" value="TreeGrafter"/>
</dbReference>
<dbReference type="OrthoDB" id="9449045at2759"/>